<comment type="caution">
    <text evidence="2">The sequence shown here is derived from an EMBL/GenBank/DDBJ whole genome shotgun (WGS) entry which is preliminary data.</text>
</comment>
<protein>
    <recommendedName>
        <fullName evidence="4">DUF5056 domain-containing protein</fullName>
    </recommendedName>
</protein>
<evidence type="ECO:0000313" key="2">
    <source>
        <dbReference type="EMBL" id="THD07602.1"/>
    </source>
</evidence>
<dbReference type="RefSeq" id="WP_136258223.1">
    <property type="nucleotide sequence ID" value="NZ_MWIO01000025.1"/>
</dbReference>
<proteinExistence type="predicted"/>
<feature type="transmembrane region" description="Helical" evidence="1">
    <location>
        <begin position="41"/>
        <end position="59"/>
    </location>
</feature>
<dbReference type="OrthoDB" id="5957826at2"/>
<keyword evidence="1" id="KW-1133">Transmembrane helix</keyword>
<accession>A0A4S3KG37</accession>
<feature type="transmembrane region" description="Helical" evidence="1">
    <location>
        <begin position="79"/>
        <end position="100"/>
    </location>
</feature>
<keyword evidence="1" id="KW-0472">Membrane</keyword>
<evidence type="ECO:0000313" key="3">
    <source>
        <dbReference type="Proteomes" id="UP000306317"/>
    </source>
</evidence>
<keyword evidence="1" id="KW-0812">Transmembrane</keyword>
<organism evidence="2 3">
    <name type="scientific">Rhodanobacter lindaniclasticus</name>
    <dbReference type="NCBI Taxonomy" id="75310"/>
    <lineage>
        <taxon>Bacteria</taxon>
        <taxon>Pseudomonadati</taxon>
        <taxon>Pseudomonadota</taxon>
        <taxon>Gammaproteobacteria</taxon>
        <taxon>Lysobacterales</taxon>
        <taxon>Rhodanobacteraceae</taxon>
        <taxon>Rhodanobacter</taxon>
    </lineage>
</organism>
<keyword evidence="3" id="KW-1185">Reference proteome</keyword>
<dbReference type="Proteomes" id="UP000306317">
    <property type="component" value="Unassembled WGS sequence"/>
</dbReference>
<reference evidence="2 3" key="1">
    <citation type="submission" date="2017-02" db="EMBL/GenBank/DDBJ databases">
        <title>Whole genome sequencing of Rhodanobacter lindaniclasticus DSM 17932.</title>
        <authorList>
            <person name="Kumar S."/>
            <person name="Patil P."/>
            <person name="Patil P.B."/>
        </authorList>
    </citation>
    <scope>NUCLEOTIDE SEQUENCE [LARGE SCALE GENOMIC DNA]</scope>
    <source>
        <strain evidence="2 3">DSM 17932</strain>
    </source>
</reference>
<dbReference type="EMBL" id="MWIO01000025">
    <property type="protein sequence ID" value="THD07602.1"/>
    <property type="molecule type" value="Genomic_DNA"/>
</dbReference>
<sequence length="106" mass="11680">MNASHDEAIEALLRRQFDGPVADDGFSGRVMQQLPSRRRTAWPLWTGVLAGAGASWFSLQFSPWLFAGWQDWVDGELSVPAITLLLTVAGMSLTAAWWAMTEADGR</sequence>
<gene>
    <name evidence="2" type="ORF">B1991_08140</name>
</gene>
<name>A0A4S3KG37_9GAMM</name>
<evidence type="ECO:0000256" key="1">
    <source>
        <dbReference type="SAM" id="Phobius"/>
    </source>
</evidence>
<dbReference type="AlphaFoldDB" id="A0A4S3KG37"/>
<evidence type="ECO:0008006" key="4">
    <source>
        <dbReference type="Google" id="ProtNLM"/>
    </source>
</evidence>